<feature type="non-terminal residue" evidence="3">
    <location>
        <position position="1"/>
    </location>
</feature>
<reference evidence="2" key="1">
    <citation type="submission" date="2013-11" db="EMBL/GenBank/DDBJ databases">
        <title>The Genome Sequence of Phytophthora parasitica CHvinca01.</title>
        <authorList>
            <consortium name="The Broad Institute Genomics Platform"/>
            <person name="Russ C."/>
            <person name="Tyler B."/>
            <person name="Panabieres F."/>
            <person name="Shan W."/>
            <person name="Tripathy S."/>
            <person name="Grunwald N."/>
            <person name="Machado M."/>
            <person name="Johnson C.S."/>
            <person name="Arredondo F."/>
            <person name="Hong C."/>
            <person name="Coffey M."/>
            <person name="Young S.K."/>
            <person name="Zeng Q."/>
            <person name="Gargeya S."/>
            <person name="Fitzgerald M."/>
            <person name="Abouelleil A."/>
            <person name="Alvarado L."/>
            <person name="Chapman S.B."/>
            <person name="Gainer-Dewar J."/>
            <person name="Goldberg J."/>
            <person name="Griggs A."/>
            <person name="Gujja S."/>
            <person name="Hansen M."/>
            <person name="Howarth C."/>
            <person name="Imamovic A."/>
            <person name="Ireland A."/>
            <person name="Larimer J."/>
            <person name="McCowan C."/>
            <person name="Murphy C."/>
            <person name="Pearson M."/>
            <person name="Poon T.W."/>
            <person name="Priest M."/>
            <person name="Roberts A."/>
            <person name="Saif S."/>
            <person name="Shea T."/>
            <person name="Sykes S."/>
            <person name="Wortman J."/>
            <person name="Nusbaum C."/>
            <person name="Birren B."/>
        </authorList>
    </citation>
    <scope>NUCLEOTIDE SEQUENCE [LARGE SCALE GENOMIC DNA]</scope>
    <source>
        <strain evidence="2">CHvinca01</strain>
    </source>
</reference>
<dbReference type="Proteomes" id="UP000054532">
    <property type="component" value="Unassembled WGS sequence"/>
</dbReference>
<name>W2MRZ9_PHYNI</name>
<organism evidence="3">
    <name type="scientific">Phytophthora nicotianae</name>
    <name type="common">Potato buckeye rot agent</name>
    <name type="synonym">Phytophthora parasitica</name>
    <dbReference type="NCBI Taxonomy" id="4792"/>
    <lineage>
        <taxon>Eukaryota</taxon>
        <taxon>Sar</taxon>
        <taxon>Stramenopiles</taxon>
        <taxon>Oomycota</taxon>
        <taxon>Peronosporomycetes</taxon>
        <taxon>Peronosporales</taxon>
        <taxon>Peronosporaceae</taxon>
        <taxon>Phytophthora</taxon>
    </lineage>
</organism>
<evidence type="ECO:0000256" key="1">
    <source>
        <dbReference type="SAM" id="MobiDB-lite"/>
    </source>
</evidence>
<feature type="compositionally biased region" description="Low complexity" evidence="1">
    <location>
        <begin position="24"/>
        <end position="38"/>
    </location>
</feature>
<protein>
    <submittedName>
        <fullName evidence="3">Uncharacterized protein</fullName>
    </submittedName>
</protein>
<gene>
    <name evidence="3" type="ORF">L914_15270</name>
    <name evidence="2" type="ORF">L917_15132</name>
</gene>
<reference evidence="3" key="2">
    <citation type="submission" date="2013-11" db="EMBL/GenBank/DDBJ databases">
        <title>The Genome Sequence of Phytophthora parasitica IAC_01/95.</title>
        <authorList>
            <consortium name="The Broad Institute Genomics Platform"/>
            <person name="Russ C."/>
            <person name="Tyler B."/>
            <person name="Panabieres F."/>
            <person name="Shan W."/>
            <person name="Tripathy S."/>
            <person name="Grunwald N."/>
            <person name="Machado M."/>
            <person name="Johnson C.S."/>
            <person name="Arredondo F."/>
            <person name="Hong C."/>
            <person name="Coffey M."/>
            <person name="Young S.K."/>
            <person name="Zeng Q."/>
            <person name="Gargeya S."/>
            <person name="Fitzgerald M."/>
            <person name="Abouelleil A."/>
            <person name="Alvarado L."/>
            <person name="Chapman S.B."/>
            <person name="Gainer-Dewar J."/>
            <person name="Goldberg J."/>
            <person name="Griggs A."/>
            <person name="Gujja S."/>
            <person name="Hansen M."/>
            <person name="Howarth C."/>
            <person name="Imamovic A."/>
            <person name="Ireland A."/>
            <person name="Larimer J."/>
            <person name="McCowan C."/>
            <person name="Murphy C."/>
            <person name="Pearson M."/>
            <person name="Poon T.W."/>
            <person name="Priest M."/>
            <person name="Roberts A."/>
            <person name="Saif S."/>
            <person name="Shea T."/>
            <person name="Sykes S."/>
            <person name="Wortman J."/>
            <person name="Nusbaum C."/>
            <person name="Birren B."/>
        </authorList>
    </citation>
    <scope>NUCLEOTIDE SEQUENCE [LARGE SCALE GENOMIC DNA]</scope>
    <source>
        <strain evidence="3">IAC_01/95</strain>
    </source>
</reference>
<dbReference type="EMBL" id="KI694889">
    <property type="protein sequence ID" value="ETM38423.1"/>
    <property type="molecule type" value="Genomic_DNA"/>
</dbReference>
<sequence>RGPAPGNTGGVPDGRPLGSAPGHAEANAPTAPARAYRA</sequence>
<evidence type="ECO:0000313" key="2">
    <source>
        <dbReference type="EMBL" id="ETL85272.1"/>
    </source>
</evidence>
<proteinExistence type="predicted"/>
<evidence type="ECO:0000313" key="3">
    <source>
        <dbReference type="EMBL" id="ETM38423.1"/>
    </source>
</evidence>
<dbReference type="EMBL" id="KI681626">
    <property type="protein sequence ID" value="ETL85272.1"/>
    <property type="molecule type" value="Genomic_DNA"/>
</dbReference>
<dbReference type="AlphaFoldDB" id="W2MRZ9"/>
<dbReference type="Proteomes" id="UP000054423">
    <property type="component" value="Unassembled WGS sequence"/>
</dbReference>
<accession>W2MRZ9</accession>
<feature type="region of interest" description="Disordered" evidence="1">
    <location>
        <begin position="1"/>
        <end position="38"/>
    </location>
</feature>